<protein>
    <submittedName>
        <fullName evidence="3">DUF2384 domain-containing protein</fullName>
    </submittedName>
</protein>
<dbReference type="RefSeq" id="WP_144843151.1">
    <property type="nucleotide sequence ID" value="NZ_VMRJ01000001.1"/>
</dbReference>
<dbReference type="Pfam" id="PF09722">
    <property type="entry name" value="Xre_MbcA_ParS_C"/>
    <property type="match status" value="1"/>
</dbReference>
<dbReference type="Pfam" id="PF20432">
    <property type="entry name" value="Xre-like-HTH"/>
    <property type="match status" value="1"/>
</dbReference>
<dbReference type="AlphaFoldDB" id="A0A558C206"/>
<evidence type="ECO:0000259" key="2">
    <source>
        <dbReference type="Pfam" id="PF20432"/>
    </source>
</evidence>
<dbReference type="InterPro" id="IPR024467">
    <property type="entry name" value="Xre/MbcA/ParS-like_toxin-bd"/>
</dbReference>
<reference evidence="3 4" key="1">
    <citation type="submission" date="2019-07" db="EMBL/GenBank/DDBJ databases">
        <title>Hymenobacter sp. straun FUR1 Genome sequencing and assembly.</title>
        <authorList>
            <person name="Chhetri G."/>
        </authorList>
    </citation>
    <scope>NUCLEOTIDE SEQUENCE [LARGE SCALE GENOMIC DNA]</scope>
    <source>
        <strain evidence="3 4">Fur1</strain>
    </source>
</reference>
<dbReference type="Proteomes" id="UP000317624">
    <property type="component" value="Unassembled WGS sequence"/>
</dbReference>
<evidence type="ECO:0000313" key="4">
    <source>
        <dbReference type="Proteomes" id="UP000317624"/>
    </source>
</evidence>
<dbReference type="InterPro" id="IPR046847">
    <property type="entry name" value="Xre-like_HTH"/>
</dbReference>
<evidence type="ECO:0000313" key="3">
    <source>
        <dbReference type="EMBL" id="TVT42732.1"/>
    </source>
</evidence>
<gene>
    <name evidence="3" type="ORF">FNT36_01160</name>
</gene>
<dbReference type="EMBL" id="VMRJ01000001">
    <property type="protein sequence ID" value="TVT42732.1"/>
    <property type="molecule type" value="Genomic_DNA"/>
</dbReference>
<dbReference type="GO" id="GO:0003677">
    <property type="term" value="F:DNA binding"/>
    <property type="evidence" value="ECO:0007669"/>
    <property type="project" value="InterPro"/>
</dbReference>
<dbReference type="InterPro" id="IPR011979">
    <property type="entry name" value="Antitox_Xre"/>
</dbReference>
<dbReference type="OrthoDB" id="5918037at2"/>
<comment type="caution">
    <text evidence="3">The sequence shown here is derived from an EMBL/GenBank/DDBJ whole genome shotgun (WGS) entry which is preliminary data.</text>
</comment>
<accession>A0A558C206</accession>
<name>A0A558C206_9BACT</name>
<sequence>MQVVPFAFETRKQEAVSALILEVFGSPEASHDALRLVLLAQQGLPAVKAQTISSSLGLDTTQMADILGITTKTFRHYQQEDKLLDAPKSEQLLKLAQVAELGREVFGDAESFTRWLQKPAYGLAGKLPIDLFYTGGGIDLVADELTRIAYGDLA</sequence>
<feature type="domain" description="Antitoxin Xre/MbcA/ParS-like toxin-binding" evidence="1">
    <location>
        <begin position="102"/>
        <end position="151"/>
    </location>
</feature>
<dbReference type="NCBIfam" id="TIGR02293">
    <property type="entry name" value="TAS_TIGR02293"/>
    <property type="match status" value="1"/>
</dbReference>
<organism evidence="3 4">
    <name type="scientific">Hymenobacter setariae</name>
    <dbReference type="NCBI Taxonomy" id="2594794"/>
    <lineage>
        <taxon>Bacteria</taxon>
        <taxon>Pseudomonadati</taxon>
        <taxon>Bacteroidota</taxon>
        <taxon>Cytophagia</taxon>
        <taxon>Cytophagales</taxon>
        <taxon>Hymenobacteraceae</taxon>
        <taxon>Hymenobacter</taxon>
    </lineage>
</organism>
<feature type="domain" description="Antitoxin Xre-like helix-turn-helix" evidence="2">
    <location>
        <begin position="38"/>
        <end position="96"/>
    </location>
</feature>
<evidence type="ECO:0000259" key="1">
    <source>
        <dbReference type="Pfam" id="PF09722"/>
    </source>
</evidence>
<proteinExistence type="predicted"/>
<keyword evidence="4" id="KW-1185">Reference proteome</keyword>